<reference evidence="3 4" key="1">
    <citation type="submission" date="2020-03" db="EMBL/GenBank/DDBJ databases">
        <title>Genomic Encyclopedia of Type Strains, Phase IV (KMG-IV): sequencing the most valuable type-strain genomes for metagenomic binning, comparative biology and taxonomic classification.</title>
        <authorList>
            <person name="Goeker M."/>
        </authorList>
    </citation>
    <scope>NUCLEOTIDE SEQUENCE [LARGE SCALE GENOMIC DNA]</scope>
    <source>
        <strain evidence="3 4">DSM 19867</strain>
    </source>
</reference>
<accession>A0A846MYN8</accession>
<gene>
    <name evidence="3" type="ORF">FHS83_001677</name>
</gene>
<dbReference type="InterPro" id="IPR028098">
    <property type="entry name" value="Glyco_trans_4-like_N"/>
</dbReference>
<proteinExistence type="predicted"/>
<evidence type="ECO:0000259" key="2">
    <source>
        <dbReference type="Pfam" id="PF13439"/>
    </source>
</evidence>
<protein>
    <submittedName>
        <fullName evidence="3">Glycosyltransferase involved in cell wall biosynthesis</fullName>
    </submittedName>
</protein>
<feature type="domain" description="Glycosyltransferase subfamily 4-like N-terminal" evidence="2">
    <location>
        <begin position="13"/>
        <end position="182"/>
    </location>
</feature>
<keyword evidence="1 3" id="KW-0808">Transferase</keyword>
<dbReference type="Gene3D" id="3.40.50.2000">
    <property type="entry name" value="Glycogen Phosphorylase B"/>
    <property type="match status" value="2"/>
</dbReference>
<dbReference type="Proteomes" id="UP000570514">
    <property type="component" value="Unassembled WGS sequence"/>
</dbReference>
<dbReference type="SUPFAM" id="SSF53756">
    <property type="entry name" value="UDP-Glycosyltransferase/glycogen phosphorylase"/>
    <property type="match status" value="1"/>
</dbReference>
<evidence type="ECO:0000313" key="3">
    <source>
        <dbReference type="EMBL" id="NIK88359.1"/>
    </source>
</evidence>
<organism evidence="3 4">
    <name type="scientific">Rhizomicrobium palustre</name>
    <dbReference type="NCBI Taxonomy" id="189966"/>
    <lineage>
        <taxon>Bacteria</taxon>
        <taxon>Pseudomonadati</taxon>
        <taxon>Pseudomonadota</taxon>
        <taxon>Alphaproteobacteria</taxon>
        <taxon>Micropepsales</taxon>
        <taxon>Micropepsaceae</taxon>
        <taxon>Rhizomicrobium</taxon>
    </lineage>
</organism>
<evidence type="ECO:0000313" key="4">
    <source>
        <dbReference type="Proteomes" id="UP000570514"/>
    </source>
</evidence>
<evidence type="ECO:0000256" key="1">
    <source>
        <dbReference type="ARBA" id="ARBA00022679"/>
    </source>
</evidence>
<dbReference type="GO" id="GO:0016757">
    <property type="term" value="F:glycosyltransferase activity"/>
    <property type="evidence" value="ECO:0007669"/>
    <property type="project" value="UniProtKB-ARBA"/>
</dbReference>
<dbReference type="Pfam" id="PF13692">
    <property type="entry name" value="Glyco_trans_1_4"/>
    <property type="match status" value="1"/>
</dbReference>
<dbReference type="AlphaFoldDB" id="A0A846MYN8"/>
<keyword evidence="4" id="KW-1185">Reference proteome</keyword>
<dbReference type="GO" id="GO:0009103">
    <property type="term" value="P:lipopolysaccharide biosynthetic process"/>
    <property type="evidence" value="ECO:0007669"/>
    <property type="project" value="TreeGrafter"/>
</dbReference>
<comment type="caution">
    <text evidence="3">The sequence shown here is derived from an EMBL/GenBank/DDBJ whole genome shotgun (WGS) entry which is preliminary data.</text>
</comment>
<dbReference type="Pfam" id="PF13439">
    <property type="entry name" value="Glyco_transf_4"/>
    <property type="match status" value="1"/>
</dbReference>
<dbReference type="PANTHER" id="PTHR46401">
    <property type="entry name" value="GLYCOSYLTRANSFERASE WBBK-RELATED"/>
    <property type="match status" value="1"/>
</dbReference>
<dbReference type="RefSeq" id="WP_167082543.1">
    <property type="nucleotide sequence ID" value="NZ_BAAADC010000001.1"/>
</dbReference>
<dbReference type="CDD" id="cd03801">
    <property type="entry name" value="GT4_PimA-like"/>
    <property type="match status" value="1"/>
</dbReference>
<sequence length="385" mass="41664">MKICFQTKTWGEGTGWFAQELASALAENGADVIYVAPKAVPAERDPKHPRVTRYVSRRELGNGPLLPRVLSSLARVRDGIFGCLSARLQTNTYLFSIPDPMPFFLPLQAMLRLLGARVYLIVHDATPHAWAGRARPPFWGRLALILSYRLSSHLIATTRDCRDEMIYRYNLSPARISVLPHGLFALGAPRDLPGNGNLLVFGSLRRNKQVLESIRAVQACRAQGLKVTLTIAGAPDRADPSYWADCQAEIARAPDGIACDIGFVPDDALEDLIAQSDAVLLPYRGFSSASGVAILMALSQRPLIASATGGIRDLFDTGMTGIALSADAGAEDIAAAISQFCAKPPAIWQQEAQKARAILLKALSWHEIAKGYLAVINQRGAVPGT</sequence>
<name>A0A846MYN8_9PROT</name>
<dbReference type="EMBL" id="JAASRM010000001">
    <property type="protein sequence ID" value="NIK88359.1"/>
    <property type="molecule type" value="Genomic_DNA"/>
</dbReference>
<dbReference type="PANTHER" id="PTHR46401:SF2">
    <property type="entry name" value="GLYCOSYLTRANSFERASE WBBK-RELATED"/>
    <property type="match status" value="1"/>
</dbReference>